<reference evidence="2" key="1">
    <citation type="submission" date="2022-11" db="UniProtKB">
        <authorList>
            <consortium name="WormBaseParasite"/>
        </authorList>
    </citation>
    <scope>IDENTIFICATION</scope>
</reference>
<sequence length="301" mass="35442">MYTKFKPYNDKKTLIAENRADLLDKLNYELLLDRKSWRLRSRFAEECLKLCRKRTITAEQVNHIICCFALTFMDDTINGVRIAGAELLAEIFSIFIEKEWPSMMLGNGGDSISEESILDSMPLTKALLNDARKGFLRSNSWRRRQTWANVLEFLTKNFEVSLQQYFFIFQEDILAVANDGVRNTRIKFCQIFQSLLEHREDETTMNELFPSTYSTFQKLIDKMANYDSDFEIQTQAQIILGHLNPITDYLDYDKHRDQLIEKEDKMWKNFSLLTGKYLDDRNPKFIIEDYNGYKSPSSDEV</sequence>
<evidence type="ECO:0000313" key="1">
    <source>
        <dbReference type="Proteomes" id="UP000887579"/>
    </source>
</evidence>
<evidence type="ECO:0000313" key="2">
    <source>
        <dbReference type="WBParaSite" id="ES5_v2.g10802.t1"/>
    </source>
</evidence>
<organism evidence="1 2">
    <name type="scientific">Panagrolaimus sp. ES5</name>
    <dbReference type="NCBI Taxonomy" id="591445"/>
    <lineage>
        <taxon>Eukaryota</taxon>
        <taxon>Metazoa</taxon>
        <taxon>Ecdysozoa</taxon>
        <taxon>Nematoda</taxon>
        <taxon>Chromadorea</taxon>
        <taxon>Rhabditida</taxon>
        <taxon>Tylenchina</taxon>
        <taxon>Panagrolaimomorpha</taxon>
        <taxon>Panagrolaimoidea</taxon>
        <taxon>Panagrolaimidae</taxon>
        <taxon>Panagrolaimus</taxon>
    </lineage>
</organism>
<protein>
    <submittedName>
        <fullName evidence="2">Uncharacterized protein</fullName>
    </submittedName>
</protein>
<accession>A0AC34F1E6</accession>
<proteinExistence type="predicted"/>
<dbReference type="WBParaSite" id="ES5_v2.g10802.t1">
    <property type="protein sequence ID" value="ES5_v2.g10802.t1"/>
    <property type="gene ID" value="ES5_v2.g10802"/>
</dbReference>
<dbReference type="Proteomes" id="UP000887579">
    <property type="component" value="Unplaced"/>
</dbReference>
<name>A0AC34F1E6_9BILA</name>